<keyword evidence="2" id="KW-0472">Membrane</keyword>
<evidence type="ECO:0000256" key="2">
    <source>
        <dbReference type="SAM" id="Phobius"/>
    </source>
</evidence>
<feature type="region of interest" description="Disordered" evidence="1">
    <location>
        <begin position="63"/>
        <end position="83"/>
    </location>
</feature>
<keyword evidence="2" id="KW-0812">Transmembrane</keyword>
<feature type="transmembrane region" description="Helical" evidence="2">
    <location>
        <begin position="17"/>
        <end position="39"/>
    </location>
</feature>
<name>A0ABW1IN23_9BACL</name>
<reference evidence="4" key="1">
    <citation type="journal article" date="2019" name="Int. J. Syst. Evol. Microbiol.">
        <title>The Global Catalogue of Microorganisms (GCM) 10K type strain sequencing project: providing services to taxonomists for standard genome sequencing and annotation.</title>
        <authorList>
            <consortium name="The Broad Institute Genomics Platform"/>
            <consortium name="The Broad Institute Genome Sequencing Center for Infectious Disease"/>
            <person name="Wu L."/>
            <person name="Ma J."/>
        </authorList>
    </citation>
    <scope>NUCLEOTIDE SEQUENCE [LARGE SCALE GENOMIC DNA]</scope>
    <source>
        <strain evidence="4">CCM 8749</strain>
    </source>
</reference>
<sequence length="299" mass="33403">MPEHEVEKTSYGAFEKILYLFLIPVVFTSILTVVLLSMFNYDVKNSVLSFANKIPLVEKIIPDPEEEASEDTPSGEKIAAEGQSNEQLAQQIKDLQKQIDSSRGVIESKDQQILKLRAEIEQLNASLEEKRQSDEEYLNQIKKLSNMYADMTPSKSAAILERLTMDELVLVMSQMSSDDQIRILEKMNPQIAAEASIQMKDLVPAENMQIAALQSRLEIQDSEQAEDTDFTTEDLSQTFAAMTAKSSASILLEMYNADPLQVLNVLRAMNVNARSSIISSMEQQDKDKAAAISAKLSNN</sequence>
<proteinExistence type="predicted"/>
<keyword evidence="4" id="KW-1185">Reference proteome</keyword>
<protein>
    <submittedName>
        <fullName evidence="3">MotE family protein</fullName>
    </submittedName>
</protein>
<accession>A0ABW1IN23</accession>
<evidence type="ECO:0000256" key="1">
    <source>
        <dbReference type="SAM" id="MobiDB-lite"/>
    </source>
</evidence>
<comment type="caution">
    <text evidence="3">The sequence shown here is derived from an EMBL/GenBank/DDBJ whole genome shotgun (WGS) entry which is preliminary data.</text>
</comment>
<gene>
    <name evidence="3" type="ORF">ACFPXP_07350</name>
</gene>
<dbReference type="RefSeq" id="WP_379893578.1">
    <property type="nucleotide sequence ID" value="NZ_CBCSCT010000001.1"/>
</dbReference>
<keyword evidence="2" id="KW-1133">Transmembrane helix</keyword>
<evidence type="ECO:0000313" key="3">
    <source>
        <dbReference type="EMBL" id="MFC5986248.1"/>
    </source>
</evidence>
<dbReference type="Proteomes" id="UP001596250">
    <property type="component" value="Unassembled WGS sequence"/>
</dbReference>
<organism evidence="3 4">
    <name type="scientific">Marinicrinis lubricantis</name>
    <dbReference type="NCBI Taxonomy" id="2086470"/>
    <lineage>
        <taxon>Bacteria</taxon>
        <taxon>Bacillati</taxon>
        <taxon>Bacillota</taxon>
        <taxon>Bacilli</taxon>
        <taxon>Bacillales</taxon>
        <taxon>Paenibacillaceae</taxon>
    </lineage>
</organism>
<evidence type="ECO:0000313" key="4">
    <source>
        <dbReference type="Proteomes" id="UP001596250"/>
    </source>
</evidence>
<dbReference type="SUPFAM" id="SSF158791">
    <property type="entry name" value="MgtE N-terminal domain-like"/>
    <property type="match status" value="1"/>
</dbReference>
<dbReference type="EMBL" id="JBHSQV010000036">
    <property type="protein sequence ID" value="MFC5986248.1"/>
    <property type="molecule type" value="Genomic_DNA"/>
</dbReference>